<feature type="signal peptide" evidence="1">
    <location>
        <begin position="1"/>
        <end position="35"/>
    </location>
</feature>
<dbReference type="AlphaFoldDB" id="A0AB33IXF6"/>
<proteinExistence type="predicted"/>
<dbReference type="InterPro" id="IPR011250">
    <property type="entry name" value="OMP/PagP_B-barrel"/>
</dbReference>
<dbReference type="Pfam" id="PF19573">
    <property type="entry name" value="DUF6089"/>
    <property type="match status" value="1"/>
</dbReference>
<feature type="domain" description="DUF6089" evidence="2">
    <location>
        <begin position="39"/>
        <end position="237"/>
    </location>
</feature>
<accession>A0AB33IXF6</accession>
<keyword evidence="1" id="KW-0732">Signal</keyword>
<gene>
    <name evidence="3" type="ORF">GTC17254_20450</name>
</gene>
<evidence type="ECO:0000259" key="2">
    <source>
        <dbReference type="Pfam" id="PF19573"/>
    </source>
</evidence>
<reference evidence="3" key="1">
    <citation type="submission" date="2024-07" db="EMBL/GenBank/DDBJ databases">
        <title>Complete genome sequence of Prevotella sp. YM-2024 GTC17254.</title>
        <authorList>
            <person name="Hayashi M."/>
            <person name="Muto Y."/>
            <person name="Tanaka K."/>
            <person name="Niwa H."/>
        </authorList>
    </citation>
    <scope>NUCLEOTIDE SEQUENCE</scope>
    <source>
        <strain evidence="3">GTC17254</strain>
    </source>
</reference>
<dbReference type="SUPFAM" id="SSF56925">
    <property type="entry name" value="OMPA-like"/>
    <property type="match status" value="1"/>
</dbReference>
<organism evidence="3">
    <name type="scientific">Prevotella sp. GTC17254</name>
    <dbReference type="NCBI Taxonomy" id="3236794"/>
    <lineage>
        <taxon>Bacteria</taxon>
        <taxon>Pseudomonadati</taxon>
        <taxon>Bacteroidota</taxon>
        <taxon>Bacteroidia</taxon>
        <taxon>Bacteroidales</taxon>
        <taxon>Prevotellaceae</taxon>
        <taxon>Prevotella</taxon>
    </lineage>
</organism>
<dbReference type="Gene3D" id="2.40.160.20">
    <property type="match status" value="1"/>
</dbReference>
<sequence length="241" mass="26514">MAVRRGFGVNSRVSRSVRIGLLACLFAVLAMPLCAQDDDEYRMEIGAGLGFDGYLGDFNGSLTKDLQPTFSVMLRRNLNPYMGLRLSGTFGKLKGSSADAETYYPDYASSPYQFSRSLVDVGLTYEYNFWPYGTGNDYRGAKRLTPYVGIGIGGTFVSGNGSNFALNIPMGLGVKYKLADRLNLGLEWMIHFGTSDMLDGVRDPYGIVSSGLFKNADSYSTLVLTLSYSFMPKCKTCNKDY</sequence>
<evidence type="ECO:0000256" key="1">
    <source>
        <dbReference type="SAM" id="SignalP"/>
    </source>
</evidence>
<protein>
    <recommendedName>
        <fullName evidence="2">DUF6089 domain-containing protein</fullName>
    </recommendedName>
</protein>
<evidence type="ECO:0000313" key="3">
    <source>
        <dbReference type="EMBL" id="BFO74448.1"/>
    </source>
</evidence>
<dbReference type="InterPro" id="IPR045743">
    <property type="entry name" value="DUF6089"/>
</dbReference>
<feature type="chain" id="PRO_5044301057" description="DUF6089 domain-containing protein" evidence="1">
    <location>
        <begin position="36"/>
        <end position="241"/>
    </location>
</feature>
<name>A0AB33IXF6_9BACT</name>
<dbReference type="EMBL" id="AP035786">
    <property type="protein sequence ID" value="BFO74448.1"/>
    <property type="molecule type" value="Genomic_DNA"/>
</dbReference>